<keyword evidence="2" id="KW-0472">Membrane</keyword>
<dbReference type="OrthoDB" id="121941at2157"/>
<proteinExistence type="predicted"/>
<organism evidence="3 4">
    <name type="scientific">Natrinema longum</name>
    <dbReference type="NCBI Taxonomy" id="370324"/>
    <lineage>
        <taxon>Archaea</taxon>
        <taxon>Methanobacteriati</taxon>
        <taxon>Methanobacteriota</taxon>
        <taxon>Stenosarchaea group</taxon>
        <taxon>Halobacteria</taxon>
        <taxon>Halobacteriales</taxon>
        <taxon>Natrialbaceae</taxon>
        <taxon>Natrinema</taxon>
    </lineage>
</organism>
<evidence type="ECO:0000256" key="2">
    <source>
        <dbReference type="SAM" id="Phobius"/>
    </source>
</evidence>
<reference evidence="3 4" key="1">
    <citation type="journal article" date="2006" name="Int. J. Syst. Evol. Microbiol.">
        <title>Haloterrigena longa sp. nov. and Haloterrigena limicola sp. nov., extremely halophilic archaea isolated from a salt lake.</title>
        <authorList>
            <person name="Cui H.L."/>
            <person name="Tohty D."/>
            <person name="Zhou P.J."/>
            <person name="Liu S.J."/>
        </authorList>
    </citation>
    <scope>NUCLEOTIDE SEQUENCE [LARGE SCALE GENOMIC DNA]</scope>
    <source>
        <strain evidence="3 4">ABH32</strain>
    </source>
</reference>
<dbReference type="KEGG" id="hlo:J0X27_00125"/>
<accession>A0A8A2U9J0</accession>
<feature type="region of interest" description="Disordered" evidence="1">
    <location>
        <begin position="275"/>
        <end position="318"/>
    </location>
</feature>
<dbReference type="AlphaFoldDB" id="A0A8A2U9J0"/>
<keyword evidence="2" id="KW-0812">Transmembrane</keyword>
<keyword evidence="2" id="KW-1133">Transmembrane helix</keyword>
<evidence type="ECO:0000313" key="4">
    <source>
        <dbReference type="Proteomes" id="UP000663191"/>
    </source>
</evidence>
<dbReference type="Proteomes" id="UP000663191">
    <property type="component" value="Chromosome"/>
</dbReference>
<gene>
    <name evidence="3" type="ORF">J0X27_00125</name>
</gene>
<keyword evidence="4" id="KW-1185">Reference proteome</keyword>
<dbReference type="EMBL" id="CP071463">
    <property type="protein sequence ID" value="QSW85294.1"/>
    <property type="molecule type" value="Genomic_DNA"/>
</dbReference>
<sequence length="558" mass="59587">MSHRGDERAVTVQIGAVLLLAILFAALALYQVNVVPAQNGAIESEHNQQVHGELQDLRNAIRNVGTSGGSESVSVTLGTRYPPRTFLTNPTDPTGTLRTSETGAVGIDNAEFDGRYTTTADELLGEDFETRTLSYEPSYNEYRDAPTTRLEHGFAFNEFSDASVALTDQPLIDGNRLTIVLVEGNLSTSSRGATAVDTRILSGPTDPIALEDDGDNITITVPTASPNAWNESIGTEFGPASGAEHARVTGYADGQLRVELEGDTEYELRMARVGVGDASVPPDDPFDIREEPSLPTDSPEYRVDWQDPSGQPGVDDDNCSSDACVVTGDAELTMETNDVAARTGVDYAVNDTSAGTLTRFAGTTADDGTDTTTFEIDPDANDGQPVAVYTSSGGDSDRIDLTISREGGPTADQVLQPVETRDTGDRLVFRLENTGSEQVTVEQFAVDATAIDGGITYGNGNADEVTIFRTSVQDGTAGRNNDPFPADGTRYDIEADSQGNQGQYATLGVDDDDVEVDIRYFNQDLGALETVDSAADADLTVTLVLSDGTEQQFYFQQQ</sequence>
<evidence type="ECO:0000256" key="1">
    <source>
        <dbReference type="SAM" id="MobiDB-lite"/>
    </source>
</evidence>
<dbReference type="RefSeq" id="WP_207270493.1">
    <property type="nucleotide sequence ID" value="NZ_CP071463.1"/>
</dbReference>
<evidence type="ECO:0000313" key="3">
    <source>
        <dbReference type="EMBL" id="QSW85294.1"/>
    </source>
</evidence>
<protein>
    <submittedName>
        <fullName evidence="3">Uncharacterized protein</fullName>
    </submittedName>
</protein>
<dbReference type="GeneID" id="63182103"/>
<name>A0A8A2U9J0_9EURY</name>
<feature type="transmembrane region" description="Helical" evidence="2">
    <location>
        <begin position="12"/>
        <end position="30"/>
    </location>
</feature>